<name>A0A6G1ILE3_9PLEO</name>
<evidence type="ECO:0000313" key="2">
    <source>
        <dbReference type="Proteomes" id="UP000799291"/>
    </source>
</evidence>
<dbReference type="AlphaFoldDB" id="A0A6G1ILE3"/>
<gene>
    <name evidence="1" type="ORF">K458DRAFT_132812</name>
</gene>
<evidence type="ECO:0000313" key="1">
    <source>
        <dbReference type="EMBL" id="KAF2678813.1"/>
    </source>
</evidence>
<sequence>MRAERSVFELMILRTAQACCERGGCGRNAVWCGENVVRRAACCERDVEDERVALSALKLRFAYCAVDFDQAKWGVTHRHILLLDTNLLNVYKSGDSKVARSSIPPSSSCLITRQPFRTFPPKMRHERVPLQAPVRFLEQAGISADELSE</sequence>
<reference evidence="1" key="1">
    <citation type="journal article" date="2020" name="Stud. Mycol.">
        <title>101 Dothideomycetes genomes: a test case for predicting lifestyles and emergence of pathogens.</title>
        <authorList>
            <person name="Haridas S."/>
            <person name="Albert R."/>
            <person name="Binder M."/>
            <person name="Bloem J."/>
            <person name="Labutti K."/>
            <person name="Salamov A."/>
            <person name="Andreopoulos B."/>
            <person name="Baker S."/>
            <person name="Barry K."/>
            <person name="Bills G."/>
            <person name="Bluhm B."/>
            <person name="Cannon C."/>
            <person name="Castanera R."/>
            <person name="Culley D."/>
            <person name="Daum C."/>
            <person name="Ezra D."/>
            <person name="Gonzalez J."/>
            <person name="Henrissat B."/>
            <person name="Kuo A."/>
            <person name="Liang C."/>
            <person name="Lipzen A."/>
            <person name="Lutzoni F."/>
            <person name="Magnuson J."/>
            <person name="Mondo S."/>
            <person name="Nolan M."/>
            <person name="Ohm R."/>
            <person name="Pangilinan J."/>
            <person name="Park H.-J."/>
            <person name="Ramirez L."/>
            <person name="Alfaro M."/>
            <person name="Sun H."/>
            <person name="Tritt A."/>
            <person name="Yoshinaga Y."/>
            <person name="Zwiers L.-H."/>
            <person name="Turgeon B."/>
            <person name="Goodwin S."/>
            <person name="Spatafora J."/>
            <person name="Crous P."/>
            <person name="Grigoriev I."/>
        </authorList>
    </citation>
    <scope>NUCLEOTIDE SEQUENCE</scope>
    <source>
        <strain evidence="1">CBS 122367</strain>
    </source>
</reference>
<dbReference type="EMBL" id="MU005608">
    <property type="protein sequence ID" value="KAF2678813.1"/>
    <property type="molecule type" value="Genomic_DNA"/>
</dbReference>
<organism evidence="1 2">
    <name type="scientific">Lentithecium fluviatile CBS 122367</name>
    <dbReference type="NCBI Taxonomy" id="1168545"/>
    <lineage>
        <taxon>Eukaryota</taxon>
        <taxon>Fungi</taxon>
        <taxon>Dikarya</taxon>
        <taxon>Ascomycota</taxon>
        <taxon>Pezizomycotina</taxon>
        <taxon>Dothideomycetes</taxon>
        <taxon>Pleosporomycetidae</taxon>
        <taxon>Pleosporales</taxon>
        <taxon>Massarineae</taxon>
        <taxon>Lentitheciaceae</taxon>
        <taxon>Lentithecium</taxon>
    </lineage>
</organism>
<accession>A0A6G1ILE3</accession>
<proteinExistence type="predicted"/>
<protein>
    <submittedName>
        <fullName evidence="1">Uncharacterized protein</fullName>
    </submittedName>
</protein>
<dbReference type="Proteomes" id="UP000799291">
    <property type="component" value="Unassembled WGS sequence"/>
</dbReference>
<keyword evidence="2" id="KW-1185">Reference proteome</keyword>